<dbReference type="VEuPathDB" id="VectorBase:LOC119186486"/>
<protein>
    <submittedName>
        <fullName evidence="3">Uncharacterized protein</fullName>
    </submittedName>
</protein>
<feature type="binding site" evidence="2">
    <location>
        <position position="127"/>
    </location>
    <ligand>
        <name>a divalent metal cation</name>
        <dbReference type="ChEBI" id="CHEBI:60240"/>
        <label>1</label>
    </ligand>
</feature>
<comment type="caution">
    <text evidence="3">The sequence shown here is derived from an EMBL/GenBank/DDBJ whole genome shotgun (WGS) entry which is preliminary data.</text>
</comment>
<evidence type="ECO:0000256" key="2">
    <source>
        <dbReference type="PIRSR" id="PIRSR005902-1"/>
    </source>
</evidence>
<dbReference type="EMBL" id="JABSTU010005555">
    <property type="protein sequence ID" value="KAH7942630.1"/>
    <property type="molecule type" value="Genomic_DNA"/>
</dbReference>
<proteinExistence type="inferred from homology"/>
<dbReference type="GO" id="GO:0016788">
    <property type="term" value="F:hydrolase activity, acting on ester bonds"/>
    <property type="evidence" value="ECO:0007669"/>
    <property type="project" value="InterPro"/>
</dbReference>
<keyword evidence="2" id="KW-0479">Metal-binding</keyword>
<dbReference type="InterPro" id="IPR001130">
    <property type="entry name" value="TatD-like"/>
</dbReference>
<gene>
    <name evidence="3" type="ORF">HPB51_028690</name>
</gene>
<feature type="binding site" evidence="2">
    <location>
        <position position="164"/>
    </location>
    <ligand>
        <name>a divalent metal cation</name>
        <dbReference type="ChEBI" id="CHEBI:60240"/>
        <label>2</label>
    </ligand>
</feature>
<dbReference type="GO" id="GO:0046872">
    <property type="term" value="F:metal ion binding"/>
    <property type="evidence" value="ECO:0007669"/>
    <property type="project" value="UniProtKB-KW"/>
</dbReference>
<dbReference type="PANTHER" id="PTHR46363:SF1">
    <property type="entry name" value="DEOXYRIBONUCLEASE TATDN2-RELATED"/>
    <property type="match status" value="1"/>
</dbReference>
<evidence type="ECO:0000313" key="3">
    <source>
        <dbReference type="EMBL" id="KAH7942630.1"/>
    </source>
</evidence>
<dbReference type="FunFam" id="3.20.20.140:FF:000027">
    <property type="entry name" value="putative deoxyribonuclease TATDN2"/>
    <property type="match status" value="1"/>
</dbReference>
<reference evidence="3" key="1">
    <citation type="journal article" date="2020" name="Cell">
        <title>Large-Scale Comparative Analyses of Tick Genomes Elucidate Their Genetic Diversity and Vector Capacities.</title>
        <authorList>
            <consortium name="Tick Genome and Microbiome Consortium (TIGMIC)"/>
            <person name="Jia N."/>
            <person name="Wang J."/>
            <person name="Shi W."/>
            <person name="Du L."/>
            <person name="Sun Y."/>
            <person name="Zhan W."/>
            <person name="Jiang J.F."/>
            <person name="Wang Q."/>
            <person name="Zhang B."/>
            <person name="Ji P."/>
            <person name="Bell-Sakyi L."/>
            <person name="Cui X.M."/>
            <person name="Yuan T.T."/>
            <person name="Jiang B.G."/>
            <person name="Yang W.F."/>
            <person name="Lam T.T."/>
            <person name="Chang Q.C."/>
            <person name="Ding S.J."/>
            <person name="Wang X.J."/>
            <person name="Zhu J.G."/>
            <person name="Ruan X.D."/>
            <person name="Zhao L."/>
            <person name="Wei J.T."/>
            <person name="Ye R.Z."/>
            <person name="Que T.C."/>
            <person name="Du C.H."/>
            <person name="Zhou Y.H."/>
            <person name="Cheng J.X."/>
            <person name="Dai P.F."/>
            <person name="Guo W.B."/>
            <person name="Han X.H."/>
            <person name="Huang E.J."/>
            <person name="Li L.F."/>
            <person name="Wei W."/>
            <person name="Gao Y.C."/>
            <person name="Liu J.Z."/>
            <person name="Shao H.Z."/>
            <person name="Wang X."/>
            <person name="Wang C.C."/>
            <person name="Yang T.C."/>
            <person name="Huo Q.B."/>
            <person name="Li W."/>
            <person name="Chen H.Y."/>
            <person name="Chen S.E."/>
            <person name="Zhou L.G."/>
            <person name="Ni X.B."/>
            <person name="Tian J.H."/>
            <person name="Sheng Y."/>
            <person name="Liu T."/>
            <person name="Pan Y.S."/>
            <person name="Xia L.Y."/>
            <person name="Li J."/>
            <person name="Zhao F."/>
            <person name="Cao W.C."/>
        </authorList>
    </citation>
    <scope>NUCLEOTIDE SEQUENCE</scope>
    <source>
        <strain evidence="3">Rmic-2018</strain>
    </source>
</reference>
<dbReference type="PIRSF" id="PIRSF005902">
    <property type="entry name" value="DNase_TatD"/>
    <property type="match status" value="1"/>
</dbReference>
<feature type="binding site" evidence="2">
    <location>
        <position position="34"/>
    </location>
    <ligand>
        <name>a divalent metal cation</name>
        <dbReference type="ChEBI" id="CHEBI:60240"/>
        <label>1</label>
    </ligand>
</feature>
<evidence type="ECO:0000256" key="1">
    <source>
        <dbReference type="ARBA" id="ARBA00009275"/>
    </source>
</evidence>
<comment type="similarity">
    <text evidence="1">Belongs to the metallo-dependent hydrolases superfamily. TatD-type hydrolase family.</text>
</comment>
<name>A0A9J6CWS9_RHIMP</name>
<dbReference type="SUPFAM" id="SSF51556">
    <property type="entry name" value="Metallo-dependent hydrolases"/>
    <property type="match status" value="1"/>
</dbReference>
<evidence type="ECO:0000313" key="4">
    <source>
        <dbReference type="Proteomes" id="UP000821866"/>
    </source>
</evidence>
<dbReference type="AlphaFoldDB" id="A0A9J6CWS9"/>
<dbReference type="PANTHER" id="PTHR46363">
    <property type="entry name" value="DEOXYRIBONUCLEASE TATDN2-RELATED"/>
    <property type="match status" value="1"/>
</dbReference>
<sequence>MNSTFGWSGTRYWLPSSGLTRCPHRWASVDTHCHLDFLFRKARHHGTFSEFRRKHQATFPLNYEGCVTVFCDPETFKKRSVWRGLLAEKGVWGAFGCHPHMAKLYDEDIEDAMIDALEQPKVVALGEIGLDYSSNNNCGPKLQQLVFRRQLQLASKGKLPLVIHSRDASQDTLRILKEEMPADWPIHRHCFTGGWTEAQQWMDTFPNLFLGLTPLVGFHSAGPLAEVGRRIPLDRLLLETDAPYFLPKSESNRLQQSHPGMAIHVATKVSAMRGIPLEEVLVAVRQNTRRMYRI</sequence>
<feature type="binding site" evidence="2">
    <location>
        <position position="189"/>
    </location>
    <ligand>
        <name>a divalent metal cation</name>
        <dbReference type="ChEBI" id="CHEBI:60240"/>
        <label>2</label>
    </ligand>
</feature>
<feature type="binding site" evidence="2">
    <location>
        <position position="241"/>
    </location>
    <ligand>
        <name>a divalent metal cation</name>
        <dbReference type="ChEBI" id="CHEBI:60240"/>
        <label>1</label>
    </ligand>
</feature>
<accession>A0A9J6CWS9</accession>
<dbReference type="CDD" id="cd01310">
    <property type="entry name" value="TatD_DNAse"/>
    <property type="match status" value="1"/>
</dbReference>
<feature type="binding site" evidence="2">
    <location>
        <position position="32"/>
    </location>
    <ligand>
        <name>a divalent metal cation</name>
        <dbReference type="ChEBI" id="CHEBI:60240"/>
        <label>1</label>
    </ligand>
</feature>
<dbReference type="InterPro" id="IPR032466">
    <property type="entry name" value="Metal_Hydrolase"/>
</dbReference>
<keyword evidence="4" id="KW-1185">Reference proteome</keyword>
<reference evidence="3" key="2">
    <citation type="submission" date="2021-09" db="EMBL/GenBank/DDBJ databases">
        <authorList>
            <person name="Jia N."/>
            <person name="Wang J."/>
            <person name="Shi W."/>
            <person name="Du L."/>
            <person name="Sun Y."/>
            <person name="Zhan W."/>
            <person name="Jiang J."/>
            <person name="Wang Q."/>
            <person name="Zhang B."/>
            <person name="Ji P."/>
            <person name="Sakyi L.B."/>
            <person name="Cui X."/>
            <person name="Yuan T."/>
            <person name="Jiang B."/>
            <person name="Yang W."/>
            <person name="Lam T.T.-Y."/>
            <person name="Chang Q."/>
            <person name="Ding S."/>
            <person name="Wang X."/>
            <person name="Zhu J."/>
            <person name="Ruan X."/>
            <person name="Zhao L."/>
            <person name="Wei J."/>
            <person name="Que T."/>
            <person name="Du C."/>
            <person name="Cheng J."/>
            <person name="Dai P."/>
            <person name="Han X."/>
            <person name="Huang E."/>
            <person name="Gao Y."/>
            <person name="Liu J."/>
            <person name="Shao H."/>
            <person name="Ye R."/>
            <person name="Li L."/>
            <person name="Wei W."/>
            <person name="Wang X."/>
            <person name="Wang C."/>
            <person name="Huo Q."/>
            <person name="Li W."/>
            <person name="Guo W."/>
            <person name="Chen H."/>
            <person name="Chen S."/>
            <person name="Zhou L."/>
            <person name="Zhou L."/>
            <person name="Ni X."/>
            <person name="Tian J."/>
            <person name="Zhou Y."/>
            <person name="Sheng Y."/>
            <person name="Liu T."/>
            <person name="Pan Y."/>
            <person name="Xia L."/>
            <person name="Li J."/>
            <person name="Zhao F."/>
            <person name="Cao W."/>
        </authorList>
    </citation>
    <scope>NUCLEOTIDE SEQUENCE</scope>
    <source>
        <strain evidence="3">Rmic-2018</strain>
        <tissue evidence="3">Larvae</tissue>
    </source>
</reference>
<dbReference type="Pfam" id="PF01026">
    <property type="entry name" value="TatD_DNase"/>
    <property type="match status" value="1"/>
</dbReference>
<dbReference type="Proteomes" id="UP000821866">
    <property type="component" value="Unassembled WGS sequence"/>
</dbReference>
<dbReference type="Gene3D" id="3.20.20.140">
    <property type="entry name" value="Metal-dependent hydrolases"/>
    <property type="match status" value="1"/>
</dbReference>
<organism evidence="3 4">
    <name type="scientific">Rhipicephalus microplus</name>
    <name type="common">Cattle tick</name>
    <name type="synonym">Boophilus microplus</name>
    <dbReference type="NCBI Taxonomy" id="6941"/>
    <lineage>
        <taxon>Eukaryota</taxon>
        <taxon>Metazoa</taxon>
        <taxon>Ecdysozoa</taxon>
        <taxon>Arthropoda</taxon>
        <taxon>Chelicerata</taxon>
        <taxon>Arachnida</taxon>
        <taxon>Acari</taxon>
        <taxon>Parasitiformes</taxon>
        <taxon>Ixodida</taxon>
        <taxon>Ixodoidea</taxon>
        <taxon>Ixodidae</taxon>
        <taxon>Rhipicephalinae</taxon>
        <taxon>Rhipicephalus</taxon>
        <taxon>Boophilus</taxon>
    </lineage>
</organism>